<dbReference type="SUPFAM" id="SSF54826">
    <property type="entry name" value="Enolase N-terminal domain-like"/>
    <property type="match status" value="1"/>
</dbReference>
<evidence type="ECO:0000313" key="7">
    <source>
        <dbReference type="Proteomes" id="UP000477782"/>
    </source>
</evidence>
<proteinExistence type="predicted"/>
<feature type="domain" description="Mandelate racemase/muconate lactonizing enzyme C-terminal" evidence="5">
    <location>
        <begin position="175"/>
        <end position="280"/>
    </location>
</feature>
<reference evidence="6 7" key="1">
    <citation type="submission" date="2020-02" db="EMBL/GenBank/DDBJ databases">
        <authorList>
            <person name="Chen W.-M."/>
        </authorList>
    </citation>
    <scope>NUCLEOTIDE SEQUENCE [LARGE SCALE GENOMIC DNA]</scope>
    <source>
        <strain evidence="6 7">KMS-5</strain>
    </source>
</reference>
<sequence length="417" mass="45978">MCHDQNRFHPILSAQISPPESCPVATGPALSGNDHPPPTARLLCPKRERPMKIVKLESFTTPAVSFVRVTSDTGAEGWGQMSTYNADITAQVFHRQVAPHALGTDALDFEDTIRRIYEKEHKFPGSYLRRAQTGLDTALWDLRGKLEGKPVATLLGGSPGKVRAYASSMKRDITPADEARRFQHLRDTFGFTAFKWRVGAECGRDNDEWPGRTEEVIPVVSKALGDGIDKLVDGNSCYSPARAIEVGRMLEDNGIGHFEEPCPYWHPDQTAEVRAALALDVAGGEQDCEFSSWELMFDRRAVDIAQPDIMYMGGMHRTLEVCRMAAAHGLPVTPHAANLGLVTICTMHLLRAIPNAGKYLEFSIEGPDYYPWQEGLFLGQPYAITDGHATVTDAPGWGVEINPGWLDKAQYQVSAMA</sequence>
<dbReference type="Gene3D" id="3.30.390.10">
    <property type="entry name" value="Enolase-like, N-terminal domain"/>
    <property type="match status" value="1"/>
</dbReference>
<dbReference type="AlphaFoldDB" id="A0A6M0QSQ1"/>
<dbReference type="SUPFAM" id="SSF51604">
    <property type="entry name" value="Enolase C-terminal domain-like"/>
    <property type="match status" value="1"/>
</dbReference>
<comment type="caution">
    <text evidence="6">The sequence shown here is derived from an EMBL/GenBank/DDBJ whole genome shotgun (WGS) entry which is preliminary data.</text>
</comment>
<dbReference type="InterPro" id="IPR036849">
    <property type="entry name" value="Enolase-like_C_sf"/>
</dbReference>
<dbReference type="GO" id="GO:0016052">
    <property type="term" value="P:carbohydrate catabolic process"/>
    <property type="evidence" value="ECO:0007669"/>
    <property type="project" value="TreeGrafter"/>
</dbReference>
<dbReference type="InterPro" id="IPR013342">
    <property type="entry name" value="Mandelate_racemase_C"/>
</dbReference>
<dbReference type="PANTHER" id="PTHR13794:SF58">
    <property type="entry name" value="MITOCHONDRIAL ENOLASE SUPERFAMILY MEMBER 1"/>
    <property type="match status" value="1"/>
</dbReference>
<keyword evidence="2" id="KW-0479">Metal-binding</keyword>
<dbReference type="InterPro" id="IPR029017">
    <property type="entry name" value="Enolase-like_N"/>
</dbReference>
<dbReference type="GO" id="GO:0000287">
    <property type="term" value="F:magnesium ion binding"/>
    <property type="evidence" value="ECO:0007669"/>
    <property type="project" value="TreeGrafter"/>
</dbReference>
<evidence type="ECO:0000313" key="6">
    <source>
        <dbReference type="EMBL" id="NEY90456.1"/>
    </source>
</evidence>
<dbReference type="CDD" id="cd03316">
    <property type="entry name" value="MR_like"/>
    <property type="match status" value="1"/>
</dbReference>
<dbReference type="SFLD" id="SFLDS00001">
    <property type="entry name" value="Enolase"/>
    <property type="match status" value="1"/>
</dbReference>
<dbReference type="SFLD" id="SFLDG00179">
    <property type="entry name" value="mandelate_racemase"/>
    <property type="match status" value="1"/>
</dbReference>
<feature type="region of interest" description="Disordered" evidence="4">
    <location>
        <begin position="1"/>
        <end position="38"/>
    </location>
</feature>
<keyword evidence="7" id="KW-1185">Reference proteome</keyword>
<dbReference type="InterPro" id="IPR013341">
    <property type="entry name" value="Mandelate_racemase_N_dom"/>
</dbReference>
<evidence type="ECO:0000256" key="1">
    <source>
        <dbReference type="ARBA" id="ARBA00001946"/>
    </source>
</evidence>
<gene>
    <name evidence="6" type="ORF">G4Z14_09115</name>
</gene>
<comment type="cofactor">
    <cofactor evidence="1">
        <name>Mg(2+)</name>
        <dbReference type="ChEBI" id="CHEBI:18420"/>
    </cofactor>
</comment>
<dbReference type="PANTHER" id="PTHR13794">
    <property type="entry name" value="ENOLASE SUPERFAMILY, MANDELATE RACEMASE"/>
    <property type="match status" value="1"/>
</dbReference>
<evidence type="ECO:0000256" key="2">
    <source>
        <dbReference type="ARBA" id="ARBA00022723"/>
    </source>
</evidence>
<dbReference type="InterPro" id="IPR029065">
    <property type="entry name" value="Enolase_C-like"/>
</dbReference>
<dbReference type="EMBL" id="JAAIVJ010000004">
    <property type="protein sequence ID" value="NEY90456.1"/>
    <property type="molecule type" value="Genomic_DNA"/>
</dbReference>
<organism evidence="6 7">
    <name type="scientific">Tabrizicola oligotrophica</name>
    <dbReference type="NCBI Taxonomy" id="2710650"/>
    <lineage>
        <taxon>Bacteria</taxon>
        <taxon>Pseudomonadati</taxon>
        <taxon>Pseudomonadota</taxon>
        <taxon>Alphaproteobacteria</taxon>
        <taxon>Rhodobacterales</taxon>
        <taxon>Paracoccaceae</taxon>
        <taxon>Tabrizicola</taxon>
    </lineage>
</organism>
<evidence type="ECO:0000259" key="5">
    <source>
        <dbReference type="SMART" id="SM00922"/>
    </source>
</evidence>
<dbReference type="SMART" id="SM00922">
    <property type="entry name" value="MR_MLE"/>
    <property type="match status" value="1"/>
</dbReference>
<evidence type="ECO:0000256" key="3">
    <source>
        <dbReference type="ARBA" id="ARBA00022842"/>
    </source>
</evidence>
<dbReference type="Proteomes" id="UP000477782">
    <property type="component" value="Unassembled WGS sequence"/>
</dbReference>
<dbReference type="GO" id="GO:0016836">
    <property type="term" value="F:hydro-lyase activity"/>
    <property type="evidence" value="ECO:0007669"/>
    <property type="project" value="TreeGrafter"/>
</dbReference>
<protein>
    <submittedName>
        <fullName evidence="6">Mandelate racemase/muconate lactonizing enzyme family protein</fullName>
    </submittedName>
</protein>
<dbReference type="Pfam" id="PF02746">
    <property type="entry name" value="MR_MLE_N"/>
    <property type="match status" value="1"/>
</dbReference>
<name>A0A6M0QSQ1_9RHOB</name>
<dbReference type="InterPro" id="IPR046945">
    <property type="entry name" value="RHMD-like"/>
</dbReference>
<dbReference type="Gene3D" id="3.20.20.120">
    <property type="entry name" value="Enolase-like C-terminal domain"/>
    <property type="match status" value="1"/>
</dbReference>
<evidence type="ECO:0000256" key="4">
    <source>
        <dbReference type="SAM" id="MobiDB-lite"/>
    </source>
</evidence>
<dbReference type="RefSeq" id="WP_164624934.1">
    <property type="nucleotide sequence ID" value="NZ_JAAIVJ010000004.1"/>
</dbReference>
<dbReference type="Pfam" id="PF13378">
    <property type="entry name" value="MR_MLE_C"/>
    <property type="match status" value="1"/>
</dbReference>
<accession>A0A6M0QSQ1</accession>
<keyword evidence="3" id="KW-0460">Magnesium</keyword>